<comment type="caution">
    <text evidence="4">The sequence shown here is derived from an EMBL/GenBank/DDBJ whole genome shotgun (WGS) entry which is preliminary data.</text>
</comment>
<dbReference type="SUPFAM" id="SSF52172">
    <property type="entry name" value="CheY-like"/>
    <property type="match status" value="1"/>
</dbReference>
<name>A0A4Y8IIL2_9BACI</name>
<dbReference type="Proteomes" id="UP000297975">
    <property type="component" value="Unassembled WGS sequence"/>
</dbReference>
<dbReference type="OrthoDB" id="9808843at2"/>
<organism evidence="4 5">
    <name type="scientific">Filobacillus milosensis</name>
    <dbReference type="NCBI Taxonomy" id="94137"/>
    <lineage>
        <taxon>Bacteria</taxon>
        <taxon>Bacillati</taxon>
        <taxon>Bacillota</taxon>
        <taxon>Bacilli</taxon>
        <taxon>Bacillales</taxon>
        <taxon>Bacillaceae</taxon>
        <taxon>Filobacillus</taxon>
    </lineage>
</organism>
<dbReference type="Pfam" id="PF00072">
    <property type="entry name" value="Response_reg"/>
    <property type="match status" value="1"/>
</dbReference>
<dbReference type="InterPro" id="IPR050595">
    <property type="entry name" value="Bact_response_regulator"/>
</dbReference>
<dbReference type="InterPro" id="IPR011006">
    <property type="entry name" value="CheY-like_superfamily"/>
</dbReference>
<evidence type="ECO:0000256" key="1">
    <source>
        <dbReference type="ARBA" id="ARBA00022553"/>
    </source>
</evidence>
<reference evidence="4 5" key="1">
    <citation type="submission" date="2019-03" db="EMBL/GenBank/DDBJ databases">
        <authorList>
            <person name="He R.-H."/>
        </authorList>
    </citation>
    <scope>NUCLEOTIDE SEQUENCE [LARGE SCALE GENOMIC DNA]</scope>
    <source>
        <strain evidence="5">SH 714</strain>
    </source>
</reference>
<feature type="domain" description="Response regulatory" evidence="3">
    <location>
        <begin position="3"/>
        <end position="117"/>
    </location>
</feature>
<dbReference type="AlphaFoldDB" id="A0A4Y8IIL2"/>
<protein>
    <submittedName>
        <fullName evidence="4">Response regulator</fullName>
    </submittedName>
</protein>
<dbReference type="Gene3D" id="3.40.50.2300">
    <property type="match status" value="1"/>
</dbReference>
<keyword evidence="5" id="KW-1185">Reference proteome</keyword>
<feature type="modified residue" description="4-aspartylphosphate" evidence="2">
    <location>
        <position position="52"/>
    </location>
</feature>
<dbReference type="SMART" id="SM00448">
    <property type="entry name" value="REC"/>
    <property type="match status" value="1"/>
</dbReference>
<evidence type="ECO:0000313" key="5">
    <source>
        <dbReference type="Proteomes" id="UP000297975"/>
    </source>
</evidence>
<accession>A0A4Y8IIL2</accession>
<proteinExistence type="predicted"/>
<dbReference type="PANTHER" id="PTHR44591:SF3">
    <property type="entry name" value="RESPONSE REGULATORY DOMAIN-CONTAINING PROTEIN"/>
    <property type="match status" value="1"/>
</dbReference>
<keyword evidence="1 2" id="KW-0597">Phosphoprotein</keyword>
<dbReference type="RefSeq" id="WP_134340473.1">
    <property type="nucleotide sequence ID" value="NZ_SOPW01000011.1"/>
</dbReference>
<dbReference type="InterPro" id="IPR001789">
    <property type="entry name" value="Sig_transdc_resp-reg_receiver"/>
</dbReference>
<dbReference type="GO" id="GO:0000160">
    <property type="term" value="P:phosphorelay signal transduction system"/>
    <property type="evidence" value="ECO:0007669"/>
    <property type="project" value="InterPro"/>
</dbReference>
<dbReference type="PANTHER" id="PTHR44591">
    <property type="entry name" value="STRESS RESPONSE REGULATOR PROTEIN 1"/>
    <property type="match status" value="1"/>
</dbReference>
<evidence type="ECO:0000259" key="3">
    <source>
        <dbReference type="PROSITE" id="PS50110"/>
    </source>
</evidence>
<dbReference type="EMBL" id="SOPW01000011">
    <property type="protein sequence ID" value="TFB19230.1"/>
    <property type="molecule type" value="Genomic_DNA"/>
</dbReference>
<gene>
    <name evidence="4" type="ORF">E3U55_10960</name>
</gene>
<dbReference type="PROSITE" id="PS50110">
    <property type="entry name" value="RESPONSE_REGULATORY"/>
    <property type="match status" value="1"/>
</dbReference>
<evidence type="ECO:0000313" key="4">
    <source>
        <dbReference type="EMBL" id="TFB19230.1"/>
    </source>
</evidence>
<evidence type="ECO:0000256" key="2">
    <source>
        <dbReference type="PROSITE-ProRule" id="PRU00169"/>
    </source>
</evidence>
<sequence>MGEVFVVDDEVGIRLLLSEIIGQEDFKVTMFDNSENALKRAINEPPQLIFLDYLIQPIRGDHVVEKLKEASLDIPVVLISGMAKEEIESNLGENMVYQVLEKPFTVDQVKDILNDVKVQQ</sequence>